<organism evidence="1 2">
    <name type="scientific">Didymella rabiei</name>
    <name type="common">Chickpea ascochyta blight fungus</name>
    <name type="synonym">Mycosphaerella rabiei</name>
    <dbReference type="NCBI Taxonomy" id="5454"/>
    <lineage>
        <taxon>Eukaryota</taxon>
        <taxon>Fungi</taxon>
        <taxon>Dikarya</taxon>
        <taxon>Ascomycota</taxon>
        <taxon>Pezizomycotina</taxon>
        <taxon>Dothideomycetes</taxon>
        <taxon>Pleosporomycetidae</taxon>
        <taxon>Pleosporales</taxon>
        <taxon>Pleosporineae</taxon>
        <taxon>Didymellaceae</taxon>
        <taxon>Ascochyta</taxon>
    </lineage>
</organism>
<accession>A0A163IP67</accession>
<gene>
    <name evidence="1" type="ORF">ST47_g3019</name>
</gene>
<reference evidence="1 2" key="1">
    <citation type="journal article" date="2016" name="Sci. Rep.">
        <title>Draft genome sequencing and secretome analysis of fungal phytopathogen Ascochyta rabiei provides insight into the necrotrophic effector repertoire.</title>
        <authorList>
            <person name="Verma S."/>
            <person name="Gazara R.K."/>
            <person name="Nizam S."/>
            <person name="Parween S."/>
            <person name="Chattopadhyay D."/>
            <person name="Verma P.K."/>
        </authorList>
    </citation>
    <scope>NUCLEOTIDE SEQUENCE [LARGE SCALE GENOMIC DNA]</scope>
    <source>
        <strain evidence="1 2">ArDII</strain>
    </source>
</reference>
<evidence type="ECO:0000313" key="2">
    <source>
        <dbReference type="Proteomes" id="UP000076837"/>
    </source>
</evidence>
<dbReference type="OrthoDB" id="3720321at2759"/>
<evidence type="ECO:0000313" key="1">
    <source>
        <dbReference type="EMBL" id="KZM25860.1"/>
    </source>
</evidence>
<dbReference type="AlphaFoldDB" id="A0A163IP67"/>
<protein>
    <submittedName>
        <fullName evidence="1">Uncharacterized protein</fullName>
    </submittedName>
</protein>
<sequence length="121" mass="13653">MTAGPPNPGDDVQPHPEDTVETILKAMEKKSDDFQMDGQTRLSDIGFVREDFENFTTYCQCPTRLYCPNTRSSYCKNAFNVEPTFDRSTQEKLAQSGTVKDLEERVIEAVKHSKKGSVGDR</sequence>
<dbReference type="Proteomes" id="UP000076837">
    <property type="component" value="Unassembled WGS sequence"/>
</dbReference>
<keyword evidence="2" id="KW-1185">Reference proteome</keyword>
<dbReference type="EMBL" id="JYNV01000119">
    <property type="protein sequence ID" value="KZM25860.1"/>
    <property type="molecule type" value="Genomic_DNA"/>
</dbReference>
<name>A0A163IP67_DIDRA</name>
<comment type="caution">
    <text evidence="1">The sequence shown here is derived from an EMBL/GenBank/DDBJ whole genome shotgun (WGS) entry which is preliminary data.</text>
</comment>
<proteinExistence type="predicted"/>